<dbReference type="PROSITE" id="PS51257">
    <property type="entry name" value="PROKAR_LIPOPROTEIN"/>
    <property type="match status" value="1"/>
</dbReference>
<sequence length="198" mass="22231">MKKISVILTLSAILFILGACDSGDTDTGDNQNDAGATTDDQNENEETAEDKIYQVGETAVVTSDLYDFDYEITVNDYEITNSSEKYDMNEFYQGFEEDSEGKYIAIVNVTIKNITDQTYVPNRMFSANLSQIGQEAGDTSVDDYFPEVEEDLAPGDSITGDIIYHVTINEGDDIEGYWFKYEVMSDEETVWELPNTVK</sequence>
<feature type="region of interest" description="Disordered" evidence="2">
    <location>
        <begin position="27"/>
        <end position="48"/>
    </location>
</feature>
<reference evidence="5" key="1">
    <citation type="submission" date="2024-07" db="EMBL/GenBank/DDBJ databases">
        <title>Halotolerant mesophilic bacterium Ornithinibacillus sp. 4-3, sp. nov., isolated from soil.</title>
        <authorList>
            <person name="Sidarenka A.V."/>
            <person name="Guliayeva D.E."/>
            <person name="Leanovich S.I."/>
            <person name="Hileuskaya K.S."/>
            <person name="Akhremchuk A.E."/>
            <person name="Sikolenko M.A."/>
            <person name="Valentovich L.N."/>
        </authorList>
    </citation>
    <scope>NUCLEOTIDE SEQUENCE</scope>
    <source>
        <strain evidence="5">4-3</strain>
    </source>
</reference>
<feature type="domain" description="DUF4352" evidence="4">
    <location>
        <begin position="69"/>
        <end position="172"/>
    </location>
</feature>
<feature type="signal peptide" evidence="3">
    <location>
        <begin position="1"/>
        <end position="19"/>
    </location>
</feature>
<feature type="chain" id="PRO_5044302224" evidence="3">
    <location>
        <begin position="20"/>
        <end position="198"/>
    </location>
</feature>
<dbReference type="AlphaFoldDB" id="A0AB39HPQ2"/>
<keyword evidence="1 3" id="KW-0732">Signal</keyword>
<dbReference type="RefSeq" id="WP_368652976.1">
    <property type="nucleotide sequence ID" value="NZ_CP162599.1"/>
</dbReference>
<dbReference type="InterPro" id="IPR029051">
    <property type="entry name" value="DUF4352"/>
</dbReference>
<dbReference type="EMBL" id="CP162599">
    <property type="protein sequence ID" value="XDK32255.1"/>
    <property type="molecule type" value="Genomic_DNA"/>
</dbReference>
<gene>
    <name evidence="5" type="ORF">AB4Y30_14720</name>
</gene>
<dbReference type="Pfam" id="PF11611">
    <property type="entry name" value="DUF4352"/>
    <property type="match status" value="1"/>
</dbReference>
<feature type="compositionally biased region" description="Polar residues" evidence="2">
    <location>
        <begin position="28"/>
        <end position="39"/>
    </location>
</feature>
<evidence type="ECO:0000313" key="5">
    <source>
        <dbReference type="EMBL" id="XDK32255.1"/>
    </source>
</evidence>
<evidence type="ECO:0000256" key="3">
    <source>
        <dbReference type="SAM" id="SignalP"/>
    </source>
</evidence>
<evidence type="ECO:0000256" key="2">
    <source>
        <dbReference type="SAM" id="MobiDB-lite"/>
    </source>
</evidence>
<dbReference type="Gene3D" id="2.60.40.1240">
    <property type="match status" value="1"/>
</dbReference>
<protein>
    <submittedName>
        <fullName evidence="5">DUF4352 domain-containing protein</fullName>
    </submittedName>
</protein>
<accession>A0AB39HPQ2</accession>
<evidence type="ECO:0000256" key="1">
    <source>
        <dbReference type="ARBA" id="ARBA00022729"/>
    </source>
</evidence>
<dbReference type="InterPro" id="IPR029050">
    <property type="entry name" value="Immunoprotect_excell_Ig-like"/>
</dbReference>
<organism evidence="5">
    <name type="scientific">Ornithinibacillus sp. 4-3</name>
    <dbReference type="NCBI Taxonomy" id="3231488"/>
    <lineage>
        <taxon>Bacteria</taxon>
        <taxon>Bacillati</taxon>
        <taxon>Bacillota</taxon>
        <taxon>Bacilli</taxon>
        <taxon>Bacillales</taxon>
        <taxon>Bacillaceae</taxon>
        <taxon>Ornithinibacillus</taxon>
    </lineage>
</organism>
<evidence type="ECO:0000259" key="4">
    <source>
        <dbReference type="Pfam" id="PF11611"/>
    </source>
</evidence>
<proteinExistence type="predicted"/>
<name>A0AB39HPQ2_9BACI</name>